<dbReference type="AlphaFoldDB" id="A0AAE1AFF9"/>
<organism evidence="1 2">
    <name type="scientific">Elysia crispata</name>
    <name type="common">lettuce slug</name>
    <dbReference type="NCBI Taxonomy" id="231223"/>
    <lineage>
        <taxon>Eukaryota</taxon>
        <taxon>Metazoa</taxon>
        <taxon>Spiralia</taxon>
        <taxon>Lophotrochozoa</taxon>
        <taxon>Mollusca</taxon>
        <taxon>Gastropoda</taxon>
        <taxon>Heterobranchia</taxon>
        <taxon>Euthyneura</taxon>
        <taxon>Panpulmonata</taxon>
        <taxon>Sacoglossa</taxon>
        <taxon>Placobranchoidea</taxon>
        <taxon>Plakobranchidae</taxon>
        <taxon>Elysia</taxon>
    </lineage>
</organism>
<evidence type="ECO:0000313" key="1">
    <source>
        <dbReference type="EMBL" id="KAK3786086.1"/>
    </source>
</evidence>
<comment type="caution">
    <text evidence="1">The sequence shown here is derived from an EMBL/GenBank/DDBJ whole genome shotgun (WGS) entry which is preliminary data.</text>
</comment>
<keyword evidence="2" id="KW-1185">Reference proteome</keyword>
<sequence length="70" mass="7523">MVTGTGVGLGLDQTLDPPAGQLVNWTLYRLSYQAPPAVGISWRRPLKLVNFLNLTGFALGQKVVMSLAPL</sequence>
<dbReference type="Proteomes" id="UP001283361">
    <property type="component" value="Unassembled WGS sequence"/>
</dbReference>
<name>A0AAE1AFF9_9GAST</name>
<evidence type="ECO:0000313" key="2">
    <source>
        <dbReference type="Proteomes" id="UP001283361"/>
    </source>
</evidence>
<dbReference type="EMBL" id="JAWDGP010002014">
    <property type="protein sequence ID" value="KAK3786086.1"/>
    <property type="molecule type" value="Genomic_DNA"/>
</dbReference>
<gene>
    <name evidence="1" type="ORF">RRG08_045473</name>
</gene>
<reference evidence="1" key="1">
    <citation type="journal article" date="2023" name="G3 (Bethesda)">
        <title>A reference genome for the long-term kleptoplast-retaining sea slug Elysia crispata morphotype clarki.</title>
        <authorList>
            <person name="Eastman K.E."/>
            <person name="Pendleton A.L."/>
            <person name="Shaikh M.A."/>
            <person name="Suttiyut T."/>
            <person name="Ogas R."/>
            <person name="Tomko P."/>
            <person name="Gavelis G."/>
            <person name="Widhalm J.R."/>
            <person name="Wisecaver J.H."/>
        </authorList>
    </citation>
    <scope>NUCLEOTIDE SEQUENCE</scope>
    <source>
        <strain evidence="1">ECLA1</strain>
    </source>
</reference>
<proteinExistence type="predicted"/>
<protein>
    <submittedName>
        <fullName evidence="1">Uncharacterized protein</fullName>
    </submittedName>
</protein>
<accession>A0AAE1AFF9</accession>